<protein>
    <submittedName>
        <fullName evidence="2">Uncharacterized protein</fullName>
    </submittedName>
</protein>
<feature type="compositionally biased region" description="Basic and acidic residues" evidence="1">
    <location>
        <begin position="264"/>
        <end position="282"/>
    </location>
</feature>
<evidence type="ECO:0000313" key="3">
    <source>
        <dbReference type="Proteomes" id="UP000765509"/>
    </source>
</evidence>
<gene>
    <name evidence="2" type="ORF">O181_117703</name>
</gene>
<comment type="caution">
    <text evidence="2">The sequence shown here is derived from an EMBL/GenBank/DDBJ whole genome shotgun (WGS) entry which is preliminary data.</text>
</comment>
<organism evidence="2 3">
    <name type="scientific">Austropuccinia psidii MF-1</name>
    <dbReference type="NCBI Taxonomy" id="1389203"/>
    <lineage>
        <taxon>Eukaryota</taxon>
        <taxon>Fungi</taxon>
        <taxon>Dikarya</taxon>
        <taxon>Basidiomycota</taxon>
        <taxon>Pucciniomycotina</taxon>
        <taxon>Pucciniomycetes</taxon>
        <taxon>Pucciniales</taxon>
        <taxon>Sphaerophragmiaceae</taxon>
        <taxon>Austropuccinia</taxon>
    </lineage>
</organism>
<feature type="region of interest" description="Disordered" evidence="1">
    <location>
        <begin position="56"/>
        <end position="76"/>
    </location>
</feature>
<dbReference type="EMBL" id="AVOT02101846">
    <property type="protein sequence ID" value="MBW0577988.1"/>
    <property type="molecule type" value="Genomic_DNA"/>
</dbReference>
<dbReference type="AlphaFoldDB" id="A0A9Q3KAT2"/>
<feature type="region of interest" description="Disordered" evidence="1">
    <location>
        <begin position="253"/>
        <end position="282"/>
    </location>
</feature>
<feature type="compositionally biased region" description="Basic and acidic residues" evidence="1">
    <location>
        <begin position="62"/>
        <end position="75"/>
    </location>
</feature>
<accession>A0A9Q3KAT2</accession>
<reference evidence="2" key="1">
    <citation type="submission" date="2021-03" db="EMBL/GenBank/DDBJ databases">
        <title>Draft genome sequence of rust myrtle Austropuccinia psidii MF-1, a brazilian biotype.</title>
        <authorList>
            <person name="Quecine M.C."/>
            <person name="Pachon D.M.R."/>
            <person name="Bonatelli M.L."/>
            <person name="Correr F.H."/>
            <person name="Franceschini L.M."/>
            <person name="Leite T.F."/>
            <person name="Margarido G.R.A."/>
            <person name="Almeida C.A."/>
            <person name="Ferrarezi J.A."/>
            <person name="Labate C.A."/>
        </authorList>
    </citation>
    <scope>NUCLEOTIDE SEQUENCE</scope>
    <source>
        <strain evidence="2">MF-1</strain>
    </source>
</reference>
<evidence type="ECO:0000256" key="1">
    <source>
        <dbReference type="SAM" id="MobiDB-lite"/>
    </source>
</evidence>
<evidence type="ECO:0000313" key="2">
    <source>
        <dbReference type="EMBL" id="MBW0577988.1"/>
    </source>
</evidence>
<name>A0A9Q3KAT2_9BASI</name>
<proteinExistence type="predicted"/>
<sequence>MLKEDYTKLSKTAEKTKRRLNQVLEEQNHRTRDREYLDQDNEKLFNVCQNIKPQTQGNFLDNPHHQEDIKPDSLLENKPISSSQYQYGYNMPYLEKEALKKLTEDSGWPKFCGIGEYDHMELIDYVDGLFIDLSSIQDYWITSRLNTDFKQHQTCHGGGAKQSKSKEMIHGYGRKPFYFGNDRYTVEKDPYYWCLRQSKRLISIDPHIKPEMRNHKLWNKLPGDSEHAVKCRCSKESTLDEISTTLQEVRIRTSIGRYNTHSTGDNRDNPTLEEKETHDSES</sequence>
<feature type="non-terminal residue" evidence="2">
    <location>
        <position position="282"/>
    </location>
</feature>
<keyword evidence="3" id="KW-1185">Reference proteome</keyword>
<dbReference type="Proteomes" id="UP000765509">
    <property type="component" value="Unassembled WGS sequence"/>
</dbReference>